<evidence type="ECO:0000256" key="1">
    <source>
        <dbReference type="SAM" id="Coils"/>
    </source>
</evidence>
<keyword evidence="3" id="KW-1185">Reference proteome</keyword>
<dbReference type="AlphaFoldDB" id="A0AA38GLR0"/>
<proteinExistence type="predicted"/>
<feature type="non-terminal residue" evidence="2">
    <location>
        <position position="1"/>
    </location>
</feature>
<accession>A0AA38GLR0</accession>
<keyword evidence="1" id="KW-0175">Coiled coil</keyword>
<gene>
    <name evidence="2" type="ORF">KI387_004251</name>
</gene>
<organism evidence="2 3">
    <name type="scientific">Taxus chinensis</name>
    <name type="common">Chinese yew</name>
    <name type="synonym">Taxus wallichiana var. chinensis</name>
    <dbReference type="NCBI Taxonomy" id="29808"/>
    <lineage>
        <taxon>Eukaryota</taxon>
        <taxon>Viridiplantae</taxon>
        <taxon>Streptophyta</taxon>
        <taxon>Embryophyta</taxon>
        <taxon>Tracheophyta</taxon>
        <taxon>Spermatophyta</taxon>
        <taxon>Pinopsida</taxon>
        <taxon>Pinidae</taxon>
        <taxon>Conifers II</taxon>
        <taxon>Cupressales</taxon>
        <taxon>Taxaceae</taxon>
        <taxon>Taxus</taxon>
    </lineage>
</organism>
<dbReference type="Proteomes" id="UP000824469">
    <property type="component" value="Unassembled WGS sequence"/>
</dbReference>
<sequence length="103" mass="12024">KSVVIDSIKLQEEKYKKLTEENEKIKLDLQEACIKLEVVDSKLTEQDTNITELQEKLKHGDVLHQELSDTENKMQCLEGLLEEARSFLQDKEDQISEFEVMVE</sequence>
<name>A0AA38GLR0_TAXCH</name>
<comment type="caution">
    <text evidence="2">The sequence shown here is derived from an EMBL/GenBank/DDBJ whole genome shotgun (WGS) entry which is preliminary data.</text>
</comment>
<feature type="coiled-coil region" evidence="1">
    <location>
        <begin position="8"/>
        <end position="35"/>
    </location>
</feature>
<evidence type="ECO:0000313" key="3">
    <source>
        <dbReference type="Proteomes" id="UP000824469"/>
    </source>
</evidence>
<protein>
    <submittedName>
        <fullName evidence="2">Uncharacterized protein</fullName>
    </submittedName>
</protein>
<dbReference type="EMBL" id="JAHRHJ020000002">
    <property type="protein sequence ID" value="KAH9324073.1"/>
    <property type="molecule type" value="Genomic_DNA"/>
</dbReference>
<reference evidence="2 3" key="1">
    <citation type="journal article" date="2021" name="Nat. Plants">
        <title>The Taxus genome provides insights into paclitaxel biosynthesis.</title>
        <authorList>
            <person name="Xiong X."/>
            <person name="Gou J."/>
            <person name="Liao Q."/>
            <person name="Li Y."/>
            <person name="Zhou Q."/>
            <person name="Bi G."/>
            <person name="Li C."/>
            <person name="Du R."/>
            <person name="Wang X."/>
            <person name="Sun T."/>
            <person name="Guo L."/>
            <person name="Liang H."/>
            <person name="Lu P."/>
            <person name="Wu Y."/>
            <person name="Zhang Z."/>
            <person name="Ro D.K."/>
            <person name="Shang Y."/>
            <person name="Huang S."/>
            <person name="Yan J."/>
        </authorList>
    </citation>
    <scope>NUCLEOTIDE SEQUENCE [LARGE SCALE GENOMIC DNA]</scope>
    <source>
        <strain evidence="2">Ta-2019</strain>
    </source>
</reference>
<evidence type="ECO:0000313" key="2">
    <source>
        <dbReference type="EMBL" id="KAH9324073.1"/>
    </source>
</evidence>